<comment type="caution">
    <text evidence="1">The sequence shown here is derived from an EMBL/GenBank/DDBJ whole genome shotgun (WGS) entry which is preliminary data.</text>
</comment>
<proteinExistence type="predicted"/>
<dbReference type="Proteomes" id="UP000383932">
    <property type="component" value="Unassembled WGS sequence"/>
</dbReference>
<protein>
    <submittedName>
        <fullName evidence="1">Solute:Na+ symporter, SSS family</fullName>
    </submittedName>
</protein>
<evidence type="ECO:0000313" key="1">
    <source>
        <dbReference type="EMBL" id="KAB5590150.1"/>
    </source>
</evidence>
<reference evidence="1 2" key="1">
    <citation type="journal article" date="2019" name="Fungal Biol. Biotechnol.">
        <title>Draft genome sequence of fastidious pathogen Ceratobasidium theobromae, which causes vascular-streak dieback in Theobroma cacao.</title>
        <authorList>
            <person name="Ali S.S."/>
            <person name="Asman A."/>
            <person name="Shao J."/>
            <person name="Firmansyah A.P."/>
            <person name="Susilo A.W."/>
            <person name="Rosmana A."/>
            <person name="McMahon P."/>
            <person name="Junaid M."/>
            <person name="Guest D."/>
            <person name="Kheng T.Y."/>
            <person name="Meinhardt L.W."/>
            <person name="Bailey B.A."/>
        </authorList>
    </citation>
    <scope>NUCLEOTIDE SEQUENCE [LARGE SCALE GENOMIC DNA]</scope>
    <source>
        <strain evidence="1 2">CT2</strain>
    </source>
</reference>
<organism evidence="1 2">
    <name type="scientific">Ceratobasidium theobromae</name>
    <dbReference type="NCBI Taxonomy" id="1582974"/>
    <lineage>
        <taxon>Eukaryota</taxon>
        <taxon>Fungi</taxon>
        <taxon>Dikarya</taxon>
        <taxon>Basidiomycota</taxon>
        <taxon>Agaricomycotina</taxon>
        <taxon>Agaricomycetes</taxon>
        <taxon>Cantharellales</taxon>
        <taxon>Ceratobasidiaceae</taxon>
        <taxon>Ceratobasidium</taxon>
    </lineage>
</organism>
<dbReference type="EMBL" id="SSOP01000193">
    <property type="protein sequence ID" value="KAB5590150.1"/>
    <property type="molecule type" value="Genomic_DNA"/>
</dbReference>
<name>A0A5N5QEH0_9AGAM</name>
<dbReference type="AlphaFoldDB" id="A0A5N5QEH0"/>
<accession>A0A5N5QEH0</accession>
<sequence>MSKRAPTLPTQPASISTCLKLKRITVNPLYPVLDESDECPGFSLPLVLFSSDPKDLSSQLTNPCAIDMVNLKSALTFELEIVASKGVGVSELAIEGRVESDIHGKPEFTTIVNSKVSQNLSGMNGISVRCDIQPPFSADRPLPWGIKGKVTWTFTFALTNSNSKYYFEQVHLVEIYAVTPYANSYKTRPAHYQGMPRAALEFYLVHARTSPWKTLKDYIASIVRAVHADTGYAYEVIDGRSLFGLDKNGGTFDVASWARNLRSNHYVDVLNTSHSQFVGRYVNCYDQAAAVWTGVTLALQSDIDAVNLVWRSVQPFGYIRPTRLVGWCHPNVKTNNPYFQGALSDMDIPFTPGPPNSTDNCLTGFWNYVFLQFADLVLDATCGPCAASLSLEDYLDSSIDRGVAMSARNPSATWYAHIHAGEPNTTPNQIVQACTYGGATASYIQATSKRTNFKDYSIAGYPDARVPYYGRIGVFRFGYGLYTKSNALTGKKAWEKLGRVAPNETTKWAIASAKLVSLGGSLAKELESVLKFAVPTPSLRVAYLANDWIHFSWVVGSPLETLKSRRVLVDLFILPNSERATDLFATHVFPQIEKPSSSYRILPNQEANDTWLRAGRGKGYGSLLCLSRNVFYKIEGLDNEGELIKWEPAVKSLFSSHNSGADRLVAPVVTVKQGGSLKTNSSNQFSCQCKLGDKVVFAVSAPNGFIFDYKTEHKWILVPLRSENRIGGNSATFEFLARNLGTSTLEFTACVKQVATDYVKSAIVTVTVTR</sequence>
<evidence type="ECO:0000313" key="2">
    <source>
        <dbReference type="Proteomes" id="UP000383932"/>
    </source>
</evidence>
<gene>
    <name evidence="1" type="ORF">CTheo_6415</name>
</gene>
<dbReference type="OrthoDB" id="3266848at2759"/>
<keyword evidence="2" id="KW-1185">Reference proteome</keyword>